<dbReference type="AlphaFoldDB" id="A0A8U8CLB9"/>
<dbReference type="InterPro" id="IPR056617">
    <property type="entry name" value="MAP1B/S_N"/>
</dbReference>
<keyword evidence="3" id="KW-1185">Reference proteome</keyword>
<dbReference type="PANTHER" id="PTHR13843">
    <property type="entry name" value="MICROTUBULE-ASSOCIATED PROTEIN"/>
    <property type="match status" value="1"/>
</dbReference>
<dbReference type="GO" id="GO:0003779">
    <property type="term" value="F:actin binding"/>
    <property type="evidence" value="ECO:0007669"/>
    <property type="project" value="TreeGrafter"/>
</dbReference>
<dbReference type="Ensembl" id="ENSCPVT00000028488.1">
    <property type="protein sequence ID" value="ENSCPVP00000026407.1"/>
    <property type="gene ID" value="ENSCPVG00000017511.1"/>
</dbReference>
<evidence type="ECO:0000259" key="1">
    <source>
        <dbReference type="Pfam" id="PF23415"/>
    </source>
</evidence>
<protein>
    <recommendedName>
        <fullName evidence="1">Microtubule-associated protein 1B/S N-terminal domain-containing protein</fullName>
    </recommendedName>
</protein>
<evidence type="ECO:0000313" key="3">
    <source>
        <dbReference type="Proteomes" id="UP000694382"/>
    </source>
</evidence>
<dbReference type="GO" id="GO:0016358">
    <property type="term" value="P:dendrite development"/>
    <property type="evidence" value="ECO:0007669"/>
    <property type="project" value="TreeGrafter"/>
</dbReference>
<dbReference type="GO" id="GO:0005829">
    <property type="term" value="C:cytosol"/>
    <property type="evidence" value="ECO:0007669"/>
    <property type="project" value="TreeGrafter"/>
</dbReference>
<feature type="domain" description="Microtubule-associated protein 1B/S N-terminal" evidence="1">
    <location>
        <begin position="39"/>
        <end position="72"/>
    </location>
</feature>
<reference evidence="2" key="3">
    <citation type="submission" date="2025-09" db="UniProtKB">
        <authorList>
            <consortium name="Ensembl"/>
        </authorList>
    </citation>
    <scope>IDENTIFICATION</scope>
</reference>
<reference evidence="2" key="1">
    <citation type="submission" date="2020-02" db="EMBL/GenBank/DDBJ databases">
        <authorList>
            <person name="Enbody D E."/>
            <person name="Pettersson E M."/>
        </authorList>
    </citation>
    <scope>NUCLEOTIDE SEQUENCE [LARGE SCALE GENOMIC DNA]</scope>
</reference>
<dbReference type="InterPro" id="IPR026074">
    <property type="entry name" value="MAP1"/>
</dbReference>
<evidence type="ECO:0000313" key="2">
    <source>
        <dbReference type="Ensembl" id="ENSCPVP00000026407.1"/>
    </source>
</evidence>
<organism evidence="2 3">
    <name type="scientific">Geospiza parvula</name>
    <name type="common">Small tree-finch</name>
    <name type="synonym">Camarhynchus parvulus</name>
    <dbReference type="NCBI Taxonomy" id="87175"/>
    <lineage>
        <taxon>Eukaryota</taxon>
        <taxon>Metazoa</taxon>
        <taxon>Chordata</taxon>
        <taxon>Craniata</taxon>
        <taxon>Vertebrata</taxon>
        <taxon>Euteleostomi</taxon>
        <taxon>Archelosauria</taxon>
        <taxon>Archosauria</taxon>
        <taxon>Dinosauria</taxon>
        <taxon>Saurischia</taxon>
        <taxon>Theropoda</taxon>
        <taxon>Coelurosauria</taxon>
        <taxon>Aves</taxon>
        <taxon>Neognathae</taxon>
        <taxon>Neoaves</taxon>
        <taxon>Telluraves</taxon>
        <taxon>Australaves</taxon>
        <taxon>Passeriformes</taxon>
        <taxon>Thraupidae</taxon>
        <taxon>Camarhynchus</taxon>
    </lineage>
</organism>
<accession>A0A8U8CLB9</accession>
<proteinExistence type="predicted"/>
<dbReference type="Pfam" id="PF23415">
    <property type="entry name" value="MAPB1_N"/>
    <property type="match status" value="1"/>
</dbReference>
<reference evidence="2" key="2">
    <citation type="submission" date="2025-08" db="UniProtKB">
        <authorList>
            <consortium name="Ensembl"/>
        </authorList>
    </citation>
    <scope>IDENTIFICATION</scope>
</reference>
<dbReference type="Proteomes" id="UP000694382">
    <property type="component" value="Chromosome 28"/>
</dbReference>
<dbReference type="GO" id="GO:0005875">
    <property type="term" value="C:microtubule associated complex"/>
    <property type="evidence" value="ECO:0007669"/>
    <property type="project" value="TreeGrafter"/>
</dbReference>
<dbReference type="GO" id="GO:0000226">
    <property type="term" value="P:microtubule cytoskeleton organization"/>
    <property type="evidence" value="ECO:0007669"/>
    <property type="project" value="InterPro"/>
</dbReference>
<dbReference type="GO" id="GO:0043025">
    <property type="term" value="C:neuronal cell body"/>
    <property type="evidence" value="ECO:0007669"/>
    <property type="project" value="TreeGrafter"/>
</dbReference>
<dbReference type="GO" id="GO:0008017">
    <property type="term" value="F:microtubule binding"/>
    <property type="evidence" value="ECO:0007669"/>
    <property type="project" value="InterPro"/>
</dbReference>
<dbReference type="GO" id="GO:0005874">
    <property type="term" value="C:microtubule"/>
    <property type="evidence" value="ECO:0007669"/>
    <property type="project" value="InterPro"/>
</dbReference>
<dbReference type="GO" id="GO:0030425">
    <property type="term" value="C:dendrite"/>
    <property type="evidence" value="ECO:0007669"/>
    <property type="project" value="TreeGrafter"/>
</dbReference>
<dbReference type="GO" id="GO:0031114">
    <property type="term" value="P:regulation of microtubule depolymerization"/>
    <property type="evidence" value="ECO:0007669"/>
    <property type="project" value="TreeGrafter"/>
</dbReference>
<dbReference type="GO" id="GO:0007409">
    <property type="term" value="P:axonogenesis"/>
    <property type="evidence" value="ECO:0007669"/>
    <property type="project" value="TreeGrafter"/>
</dbReference>
<dbReference type="GO" id="GO:0045202">
    <property type="term" value="C:synapse"/>
    <property type="evidence" value="ECO:0007669"/>
    <property type="project" value="TreeGrafter"/>
</dbReference>
<name>A0A8U8CLB9_GEOPR</name>
<sequence length="87" mass="9284">CFFFFFSGAAPVPALTGSTKSFNSLIGTFEEALAELLRIRSWDIDLTCCNLDEQLKLFVSRHSATFSSIVKGGEGRGQGDFGAGAAV</sequence>
<dbReference type="PANTHER" id="PTHR13843:SF11">
    <property type="entry name" value="MICROTUBULE-ASSOCIATED PROTEIN 1S"/>
    <property type="match status" value="1"/>
</dbReference>